<reference evidence="2" key="1">
    <citation type="journal article" date="2019" name="Int. J. Syst. Evol. Microbiol.">
        <title>The Global Catalogue of Microorganisms (GCM) 10K type strain sequencing project: providing services to taxonomists for standard genome sequencing and annotation.</title>
        <authorList>
            <consortium name="The Broad Institute Genomics Platform"/>
            <consortium name="The Broad Institute Genome Sequencing Center for Infectious Disease"/>
            <person name="Wu L."/>
            <person name="Ma J."/>
        </authorList>
    </citation>
    <scope>NUCLEOTIDE SEQUENCE [LARGE SCALE GENOMIC DNA]</scope>
    <source>
        <strain evidence="2">JCM 16259</strain>
    </source>
</reference>
<accession>A0ABP5Y648</accession>
<evidence type="ECO:0000313" key="1">
    <source>
        <dbReference type="EMBL" id="GAA2472376.1"/>
    </source>
</evidence>
<organism evidence="1 2">
    <name type="scientific">Terrabacter carboxydivorans</name>
    <dbReference type="NCBI Taxonomy" id="619730"/>
    <lineage>
        <taxon>Bacteria</taxon>
        <taxon>Bacillati</taxon>
        <taxon>Actinomycetota</taxon>
        <taxon>Actinomycetes</taxon>
        <taxon>Micrococcales</taxon>
        <taxon>Intrasporangiaceae</taxon>
        <taxon>Terrabacter</taxon>
    </lineage>
</organism>
<dbReference type="Proteomes" id="UP001500730">
    <property type="component" value="Unassembled WGS sequence"/>
</dbReference>
<comment type="caution">
    <text evidence="1">The sequence shown here is derived from an EMBL/GenBank/DDBJ whole genome shotgun (WGS) entry which is preliminary data.</text>
</comment>
<keyword evidence="2" id="KW-1185">Reference proteome</keyword>
<dbReference type="EMBL" id="BAAARE010000002">
    <property type="protein sequence ID" value="GAA2472376.1"/>
    <property type="molecule type" value="Genomic_DNA"/>
</dbReference>
<gene>
    <name evidence="1" type="ORF">GCM10009858_07110</name>
</gene>
<sequence>MEGTEVAMNVQPDAVEVDSAVQLALHLDRVRRHRSELRESVAAVDLALEAPIARGGMWRERVRAALAELAHDFDDHVALTESPGGIYDRARHSAPRLSGRVERLLGEHRDLRDAIHGYLAVLEHGGTMADLPIFREELTVLVGRLVRHRQAGGDLVYEAYDVDLGGQG</sequence>
<protein>
    <recommendedName>
        <fullName evidence="3">Hemerythrin-like domain-containing protein</fullName>
    </recommendedName>
</protein>
<evidence type="ECO:0008006" key="3">
    <source>
        <dbReference type="Google" id="ProtNLM"/>
    </source>
</evidence>
<evidence type="ECO:0000313" key="2">
    <source>
        <dbReference type="Proteomes" id="UP001500730"/>
    </source>
</evidence>
<proteinExistence type="predicted"/>
<name>A0ABP5Y648_9MICO</name>